<dbReference type="OrthoDB" id="444265at2759"/>
<protein>
    <submittedName>
        <fullName evidence="3">Smad nuclear-interacting protein 1</fullName>
    </submittedName>
</protein>
<evidence type="ECO:0000313" key="4">
    <source>
        <dbReference type="Proteomes" id="UP001150538"/>
    </source>
</evidence>
<evidence type="ECO:0000256" key="1">
    <source>
        <dbReference type="SAM" id="MobiDB-lite"/>
    </source>
</evidence>
<organism evidence="3 4">
    <name type="scientific">Mycoemilia scoparia</name>
    <dbReference type="NCBI Taxonomy" id="417184"/>
    <lineage>
        <taxon>Eukaryota</taxon>
        <taxon>Fungi</taxon>
        <taxon>Fungi incertae sedis</taxon>
        <taxon>Zoopagomycota</taxon>
        <taxon>Kickxellomycotina</taxon>
        <taxon>Kickxellomycetes</taxon>
        <taxon>Kickxellales</taxon>
        <taxon>Kickxellaceae</taxon>
        <taxon>Mycoemilia</taxon>
    </lineage>
</organism>
<dbReference type="AlphaFoldDB" id="A0A9W8DNT1"/>
<keyword evidence="4" id="KW-1185">Reference proteome</keyword>
<accession>A0A9W8DNT1</accession>
<feature type="compositionally biased region" description="Basic and acidic residues" evidence="1">
    <location>
        <begin position="30"/>
        <end position="46"/>
    </location>
</feature>
<dbReference type="Gene3D" id="2.60.200.20">
    <property type="match status" value="1"/>
</dbReference>
<evidence type="ECO:0000259" key="2">
    <source>
        <dbReference type="PROSITE" id="PS50006"/>
    </source>
</evidence>
<name>A0A9W8DNT1_9FUNG</name>
<evidence type="ECO:0000313" key="3">
    <source>
        <dbReference type="EMBL" id="KAJ1918290.1"/>
    </source>
</evidence>
<dbReference type="InterPro" id="IPR008984">
    <property type="entry name" value="SMAD_FHA_dom_sf"/>
</dbReference>
<feature type="compositionally biased region" description="Basic and acidic residues" evidence="1">
    <location>
        <begin position="77"/>
        <end position="119"/>
    </location>
</feature>
<dbReference type="Pfam" id="PF00498">
    <property type="entry name" value="FHA"/>
    <property type="match status" value="1"/>
</dbReference>
<proteinExistence type="predicted"/>
<dbReference type="SUPFAM" id="SSF49879">
    <property type="entry name" value="SMAD/FHA domain"/>
    <property type="match status" value="1"/>
</dbReference>
<feature type="domain" description="FHA" evidence="2">
    <location>
        <begin position="161"/>
        <end position="223"/>
    </location>
</feature>
<dbReference type="EMBL" id="JANBPU010000049">
    <property type="protein sequence ID" value="KAJ1918290.1"/>
    <property type="molecule type" value="Genomic_DNA"/>
</dbReference>
<dbReference type="PANTHER" id="PTHR23308">
    <property type="entry name" value="NUCLEAR INHIBITOR OF PROTEIN PHOSPHATASE-1"/>
    <property type="match status" value="1"/>
</dbReference>
<feature type="compositionally biased region" description="Basic residues" evidence="1">
    <location>
        <begin position="47"/>
        <end position="69"/>
    </location>
</feature>
<reference evidence="3" key="1">
    <citation type="submission" date="2022-07" db="EMBL/GenBank/DDBJ databases">
        <title>Phylogenomic reconstructions and comparative analyses of Kickxellomycotina fungi.</title>
        <authorList>
            <person name="Reynolds N.K."/>
            <person name="Stajich J.E."/>
            <person name="Barry K."/>
            <person name="Grigoriev I.V."/>
            <person name="Crous P."/>
            <person name="Smith M.E."/>
        </authorList>
    </citation>
    <scope>NUCLEOTIDE SEQUENCE</scope>
    <source>
        <strain evidence="3">NBRC 100468</strain>
    </source>
</reference>
<sequence length="253" mass="29157">MSSSTSSSLRRRSEDRRPRVYSPPRSRSPSRKDRNSERRGYNDRSSRSNRPRSRSPKSRDHRTRQRYRSKSPVSRNRSKDRQRSNEYAKRDSKHNENDDVDKDYGSDVEDFGEKKREEPNFGLSGKLAAETNTVNGVVVKYNEPQEARKPNMFQISRSSAYMFGRDRKVVDIPTDHPSCSGQHAVIQFRLISKGGDGATNSQINPYLIDLGSTNGTYLNSEKIPSQRYVELREKDVIKFGLSTREYVLLSENV</sequence>
<dbReference type="SMART" id="SM00240">
    <property type="entry name" value="FHA"/>
    <property type="match status" value="1"/>
</dbReference>
<gene>
    <name evidence="3" type="primary">SNIP1</name>
    <name evidence="3" type="ORF">H4219_002687</name>
</gene>
<feature type="region of interest" description="Disordered" evidence="1">
    <location>
        <begin position="1"/>
        <end position="119"/>
    </location>
</feature>
<comment type="caution">
    <text evidence="3">The sequence shown here is derived from an EMBL/GenBank/DDBJ whole genome shotgun (WGS) entry which is preliminary data.</text>
</comment>
<dbReference type="InterPro" id="IPR050923">
    <property type="entry name" value="Cell_Proc_Reg/RNA_Proc"/>
</dbReference>
<dbReference type="Proteomes" id="UP001150538">
    <property type="component" value="Unassembled WGS sequence"/>
</dbReference>
<dbReference type="InterPro" id="IPR000253">
    <property type="entry name" value="FHA_dom"/>
</dbReference>
<dbReference type="PROSITE" id="PS50006">
    <property type="entry name" value="FHA_DOMAIN"/>
    <property type="match status" value="1"/>
</dbReference>